<feature type="domain" description="PRD" evidence="8">
    <location>
        <begin position="818"/>
        <end position="915"/>
    </location>
</feature>
<evidence type="ECO:0000313" key="10">
    <source>
        <dbReference type="Proteomes" id="UP000051568"/>
    </source>
</evidence>
<dbReference type="Gene3D" id="1.10.10.10">
    <property type="entry name" value="Winged helix-like DNA-binding domain superfamily/Winged helix DNA-binding domain"/>
    <property type="match status" value="1"/>
</dbReference>
<dbReference type="Gene3D" id="1.10.1790.10">
    <property type="entry name" value="PRD domain"/>
    <property type="match status" value="1"/>
</dbReference>
<dbReference type="InterPro" id="IPR004701">
    <property type="entry name" value="PTS_EIIA_man-typ"/>
</dbReference>
<dbReference type="InterPro" id="IPR011608">
    <property type="entry name" value="PRD"/>
</dbReference>
<keyword evidence="4" id="KW-0067">ATP-binding</keyword>
<dbReference type="PROSITE" id="PS51096">
    <property type="entry name" value="PTS_EIIA_TYPE_4"/>
    <property type="match status" value="1"/>
</dbReference>
<dbReference type="PROSITE" id="PS00676">
    <property type="entry name" value="SIGMA54_INTERACT_2"/>
    <property type="match status" value="1"/>
</dbReference>
<dbReference type="PROSITE" id="PS51372">
    <property type="entry name" value="PRD_2"/>
    <property type="match status" value="1"/>
</dbReference>
<dbReference type="PROSITE" id="PS50045">
    <property type="entry name" value="SIGMA54_INTERACT_4"/>
    <property type="match status" value="1"/>
</dbReference>
<dbReference type="SUPFAM" id="SSF53062">
    <property type="entry name" value="PTS system fructose IIA component-like"/>
    <property type="match status" value="1"/>
</dbReference>
<feature type="domain" description="Sigma-54 factor interaction" evidence="6">
    <location>
        <begin position="104"/>
        <end position="338"/>
    </location>
</feature>
<dbReference type="STRING" id="319652.IV80_GL001808"/>
<dbReference type="InterPro" id="IPR027417">
    <property type="entry name" value="P-loop_NTPase"/>
</dbReference>
<organism evidence="9 10">
    <name type="scientific">Pediococcus cellicola</name>
    <dbReference type="NCBI Taxonomy" id="319652"/>
    <lineage>
        <taxon>Bacteria</taxon>
        <taxon>Bacillati</taxon>
        <taxon>Bacillota</taxon>
        <taxon>Bacilli</taxon>
        <taxon>Lactobacillales</taxon>
        <taxon>Lactobacillaceae</taxon>
        <taxon>Pediococcus</taxon>
    </lineage>
</organism>
<dbReference type="EMBL" id="JQBR01000008">
    <property type="protein sequence ID" value="KRN65527.1"/>
    <property type="molecule type" value="Genomic_DNA"/>
</dbReference>
<dbReference type="GO" id="GO:0003677">
    <property type="term" value="F:DNA binding"/>
    <property type="evidence" value="ECO:0007669"/>
    <property type="project" value="UniProtKB-KW"/>
</dbReference>
<evidence type="ECO:0000313" key="9">
    <source>
        <dbReference type="EMBL" id="KRN65527.1"/>
    </source>
</evidence>
<evidence type="ECO:0000256" key="3">
    <source>
        <dbReference type="ARBA" id="ARBA00022741"/>
    </source>
</evidence>
<dbReference type="PANTHER" id="PTHR32071:SF38">
    <property type="entry name" value="PSP OPERON TRANSCRIPTIONAL ACTIVATOR"/>
    <property type="match status" value="1"/>
</dbReference>
<evidence type="ECO:0000256" key="4">
    <source>
        <dbReference type="ARBA" id="ARBA00022840"/>
    </source>
</evidence>
<name>A0A0R2IUA0_9LACO</name>
<dbReference type="InterPro" id="IPR002078">
    <property type="entry name" value="Sigma_54_int"/>
</dbReference>
<dbReference type="Pfam" id="PF03610">
    <property type="entry name" value="EIIA-man"/>
    <property type="match status" value="1"/>
</dbReference>
<evidence type="ECO:0000259" key="8">
    <source>
        <dbReference type="PROSITE" id="PS51372"/>
    </source>
</evidence>
<dbReference type="GO" id="GO:0005524">
    <property type="term" value="F:ATP binding"/>
    <property type="evidence" value="ECO:0007669"/>
    <property type="project" value="UniProtKB-KW"/>
</dbReference>
<dbReference type="Gene3D" id="3.40.50.300">
    <property type="entry name" value="P-loop containing nucleotide triphosphate hydrolases"/>
    <property type="match status" value="1"/>
</dbReference>
<dbReference type="InterPro" id="IPR003593">
    <property type="entry name" value="AAA+_ATPase"/>
</dbReference>
<dbReference type="GO" id="GO:0006355">
    <property type="term" value="P:regulation of DNA-templated transcription"/>
    <property type="evidence" value="ECO:0007669"/>
    <property type="project" value="InterPro"/>
</dbReference>
<evidence type="ECO:0000256" key="5">
    <source>
        <dbReference type="ARBA" id="ARBA00023125"/>
    </source>
</evidence>
<dbReference type="GO" id="GO:0016020">
    <property type="term" value="C:membrane"/>
    <property type="evidence" value="ECO:0007669"/>
    <property type="project" value="InterPro"/>
</dbReference>
<dbReference type="SUPFAM" id="SSF46785">
    <property type="entry name" value="Winged helix' DNA-binding domain"/>
    <property type="match status" value="1"/>
</dbReference>
<comment type="caution">
    <text evidence="9">The sequence shown here is derived from an EMBL/GenBank/DDBJ whole genome shotgun (WGS) entry which is preliminary data.</text>
</comment>
<dbReference type="Pfam" id="PF00158">
    <property type="entry name" value="Sigma54_activat"/>
    <property type="match status" value="1"/>
</dbReference>
<keyword evidence="5 9" id="KW-0238">DNA-binding</keyword>
<dbReference type="AlphaFoldDB" id="A0A0R2IUA0"/>
<keyword evidence="2" id="KW-0808">Transferase</keyword>
<dbReference type="GO" id="GO:0009401">
    <property type="term" value="P:phosphoenolpyruvate-dependent sugar phosphotransferase system"/>
    <property type="evidence" value="ECO:0007669"/>
    <property type="project" value="InterPro"/>
</dbReference>
<dbReference type="InterPro" id="IPR036388">
    <property type="entry name" value="WH-like_DNA-bd_sf"/>
</dbReference>
<dbReference type="PATRIC" id="fig|319652.3.peg.1835"/>
<dbReference type="OrthoDB" id="9771372at2"/>
<dbReference type="Gene3D" id="3.40.50.510">
    <property type="entry name" value="Phosphotransferase system, mannose-type IIA component"/>
    <property type="match status" value="1"/>
</dbReference>
<sequence length="915" mass="103153">MSLEIKKRIYSKLQELCQNSKLVTTNITADSFTQEFDIARNTASHYLNQLVKEGKVVKVNTRPVRFYDKKTVETYLGASCNFEYNGVADLFTTSKVNKDIFDQVIGAHESLFIQIKQLKAAARYPGNGLPILLTGPTGSGKSYLAKVYYDYNVAMKYLKPESKFVHLNCAEYADNPELLASLLFGYKSGAFTGATENKTGLFDEADNGMLFLDEVHRLGAKGQEKLFEYLDNGTISPLGSTKNGHKVNVRLVFATTEDIGSTFLQTFIRRVPVQVKIPSLNLRTPFERESLAKLFFLRQAKQINKKIVLTNQVLAAITGQRYESNVGQLKNDITLTVANALGKTMRDNYDQQITIYVSDLPNHVWQNGGEGQRIRLTGDRTTITISENMEIKQLLTDETSLNNPIMQAFKRIIKLFQTYGMCETFVENATTVITTLCDELVYSKMITRGEVPLKLFQRLFQVKINNIEADDDVEFSGNTVIVLAYFSYYRQFAYWVLDSKSHEVLTTISNRLVTSSPKISGFTNEILELIQDSLNLKNDVVDRLFLQLYLNSVVKVVHPNQIRCIILAHGYSTASSIATVVNKMLGNRSIVDFVDMPLTNGPEEIGQEVTNYINRNAISTGLILMVDMGSLNDIYRYLHTSIDFPIGVISNVSTQSALMVGERILKHDELQNIVNDVQKKIRIDGKIIYPEKNKKNLVITCCNTGIGTARQIKNLLDNSIPEKLNIVVNAYDYALLQSSEQIKTLAHTFNILTIVGTVDPQIDDVSFIPLEKLILGEDTQRFAEALAPIATTEEVQKLIDTILHNFTIERVINSLTILDAHAVMKSIDVALNRYSEVSGKQLNNRTRMALYVHVSCLIERLIRNEPITTYDWEPNYDTKLVDDLKQAFSVIEAQYSVQIPKAELGYIYDIVHGNL</sequence>
<evidence type="ECO:0000256" key="1">
    <source>
        <dbReference type="ARBA" id="ARBA00020887"/>
    </source>
</evidence>
<dbReference type="SUPFAM" id="SSF52540">
    <property type="entry name" value="P-loop containing nucleoside triphosphate hydrolases"/>
    <property type="match status" value="1"/>
</dbReference>
<dbReference type="SMART" id="SM00382">
    <property type="entry name" value="AAA"/>
    <property type="match status" value="1"/>
</dbReference>
<dbReference type="InterPro" id="IPR036390">
    <property type="entry name" value="WH_DNA-bd_sf"/>
</dbReference>
<gene>
    <name evidence="9" type="ORF">IV80_GL001808</name>
</gene>
<dbReference type="InterPro" id="IPR025943">
    <property type="entry name" value="Sigma_54_int_dom_ATP-bd_2"/>
</dbReference>
<dbReference type="RefSeq" id="WP_057751694.1">
    <property type="nucleotide sequence ID" value="NZ_BJVH01000008.1"/>
</dbReference>
<dbReference type="PANTHER" id="PTHR32071">
    <property type="entry name" value="TRANSCRIPTIONAL REGULATORY PROTEIN"/>
    <property type="match status" value="1"/>
</dbReference>
<dbReference type="InterPro" id="IPR036634">
    <property type="entry name" value="PRD_sf"/>
</dbReference>
<dbReference type="Pfam" id="PF00874">
    <property type="entry name" value="PRD"/>
    <property type="match status" value="1"/>
</dbReference>
<reference evidence="9 10" key="1">
    <citation type="journal article" date="2015" name="Genome Announc.">
        <title>Expanding the biotechnology potential of lactobacilli through comparative genomics of 213 strains and associated genera.</title>
        <authorList>
            <person name="Sun Z."/>
            <person name="Harris H.M."/>
            <person name="McCann A."/>
            <person name="Guo C."/>
            <person name="Argimon S."/>
            <person name="Zhang W."/>
            <person name="Yang X."/>
            <person name="Jeffery I.B."/>
            <person name="Cooney J.C."/>
            <person name="Kagawa T.F."/>
            <person name="Liu W."/>
            <person name="Song Y."/>
            <person name="Salvetti E."/>
            <person name="Wrobel A."/>
            <person name="Rasinkangas P."/>
            <person name="Parkhill J."/>
            <person name="Rea M.C."/>
            <person name="O'Sullivan O."/>
            <person name="Ritari J."/>
            <person name="Douillard F.P."/>
            <person name="Paul Ross R."/>
            <person name="Yang R."/>
            <person name="Briner A.E."/>
            <person name="Felis G.E."/>
            <person name="de Vos W.M."/>
            <person name="Barrangou R."/>
            <person name="Klaenhammer T.R."/>
            <person name="Caufield P.W."/>
            <person name="Cui Y."/>
            <person name="Zhang H."/>
            <person name="O'Toole P.W."/>
        </authorList>
    </citation>
    <scope>NUCLEOTIDE SEQUENCE [LARGE SCALE GENOMIC DNA]</scope>
    <source>
        <strain evidence="9 10">DSM 17757</strain>
    </source>
</reference>
<evidence type="ECO:0000259" key="7">
    <source>
        <dbReference type="PROSITE" id="PS51096"/>
    </source>
</evidence>
<accession>A0A0R2IUA0</accession>
<proteinExistence type="predicted"/>
<keyword evidence="10" id="KW-1185">Reference proteome</keyword>
<evidence type="ECO:0000259" key="6">
    <source>
        <dbReference type="PROSITE" id="PS50045"/>
    </source>
</evidence>
<dbReference type="CDD" id="cd00009">
    <property type="entry name" value="AAA"/>
    <property type="match status" value="1"/>
</dbReference>
<feature type="domain" description="PTS EIIA type-4" evidence="7">
    <location>
        <begin position="561"/>
        <end position="697"/>
    </location>
</feature>
<protein>
    <recommendedName>
        <fullName evidence="1">DNA translocase FtsK</fullName>
    </recommendedName>
</protein>
<dbReference type="SUPFAM" id="SSF63520">
    <property type="entry name" value="PTS-regulatory domain, PRD"/>
    <property type="match status" value="1"/>
</dbReference>
<evidence type="ECO:0000256" key="2">
    <source>
        <dbReference type="ARBA" id="ARBA00022679"/>
    </source>
</evidence>
<keyword evidence="3" id="KW-0547">Nucleotide-binding</keyword>
<dbReference type="GO" id="GO:0016740">
    <property type="term" value="F:transferase activity"/>
    <property type="evidence" value="ECO:0007669"/>
    <property type="project" value="UniProtKB-KW"/>
</dbReference>
<dbReference type="InterPro" id="IPR036662">
    <property type="entry name" value="PTS_EIIA_man-typ_sf"/>
</dbReference>
<dbReference type="Proteomes" id="UP000051568">
    <property type="component" value="Unassembled WGS sequence"/>
</dbReference>